<dbReference type="Pfam" id="PF05930">
    <property type="entry name" value="Phage_AlpA"/>
    <property type="match status" value="1"/>
</dbReference>
<accession>A0A7D7S962</accession>
<dbReference type="AlphaFoldDB" id="A0A7D7S962"/>
<evidence type="ECO:0000313" key="2">
    <source>
        <dbReference type="Proteomes" id="UP000514752"/>
    </source>
</evidence>
<dbReference type="Gene3D" id="1.10.238.160">
    <property type="match status" value="1"/>
</dbReference>
<reference evidence="1 2" key="1">
    <citation type="submission" date="2020-07" db="EMBL/GenBank/DDBJ databases">
        <title>Genomic diversity of species in the Neisseriaceae family.</title>
        <authorList>
            <person name="Vincent A.T."/>
            <person name="Bernet E."/>
            <person name="Veyrier F.J."/>
        </authorList>
    </citation>
    <scope>NUCLEOTIDE SEQUENCE [LARGE SCALE GENOMIC DNA]</scope>
    <source>
        <strain evidence="1 2">DSM 22244</strain>
    </source>
</reference>
<evidence type="ECO:0000313" key="1">
    <source>
        <dbReference type="EMBL" id="QMT41388.1"/>
    </source>
</evidence>
<sequence length="87" mass="9503">MKPQDTPEALADLPPEYVLWSASTVGAVTGLGGRTAIYNAIKNDGLPKPLRIGGRKSMWRKSDVLAWIDSRQQCLSTSPHLMKGKQP</sequence>
<dbReference type="EMBL" id="CP059567">
    <property type="protein sequence ID" value="QMT41388.1"/>
    <property type="molecule type" value="Genomic_DNA"/>
</dbReference>
<proteinExistence type="predicted"/>
<dbReference type="Proteomes" id="UP000514752">
    <property type="component" value="Chromosome"/>
</dbReference>
<organism evidence="1 2">
    <name type="scientific">Neisseria shayeganii</name>
    <dbReference type="NCBI Taxonomy" id="607712"/>
    <lineage>
        <taxon>Bacteria</taxon>
        <taxon>Pseudomonadati</taxon>
        <taxon>Pseudomonadota</taxon>
        <taxon>Betaproteobacteria</taxon>
        <taxon>Neisseriales</taxon>
        <taxon>Neisseriaceae</taxon>
        <taxon>Neisseria</taxon>
    </lineage>
</organism>
<protein>
    <submittedName>
        <fullName evidence="1">AlpA family phage regulatory protein</fullName>
    </submittedName>
</protein>
<gene>
    <name evidence="1" type="ORF">H3L94_05015</name>
</gene>
<dbReference type="InterPro" id="IPR010260">
    <property type="entry name" value="AlpA"/>
</dbReference>
<dbReference type="RefSeq" id="WP_182122923.1">
    <property type="nucleotide sequence ID" value="NZ_CP059567.1"/>
</dbReference>
<dbReference type="KEGG" id="nsg:H3L94_05015"/>
<name>A0A7D7S962_9NEIS</name>